<dbReference type="AlphaFoldDB" id="A0A1H0KZZ9"/>
<keyword evidence="2" id="KW-1185">Reference proteome</keyword>
<name>A0A1H0KZZ9_9PSED</name>
<dbReference type="STRING" id="198616.SAMN05216193_113115"/>
<dbReference type="Proteomes" id="UP000242957">
    <property type="component" value="Unassembled WGS sequence"/>
</dbReference>
<gene>
    <name evidence="1" type="ORF">SAMN05216193_113115</name>
</gene>
<evidence type="ECO:0000313" key="1">
    <source>
        <dbReference type="EMBL" id="SDO61352.1"/>
    </source>
</evidence>
<reference evidence="2" key="1">
    <citation type="submission" date="2016-10" db="EMBL/GenBank/DDBJ databases">
        <authorList>
            <person name="Varghese N."/>
            <person name="Submissions S."/>
        </authorList>
    </citation>
    <scope>NUCLEOTIDE SEQUENCE [LARGE SCALE GENOMIC DNA]</scope>
    <source>
        <strain evidence="2">JCM 21621</strain>
    </source>
</reference>
<dbReference type="RefSeq" id="WP_245726167.1">
    <property type="nucleotide sequence ID" value="NZ_FNIJ01000013.1"/>
</dbReference>
<protein>
    <recommendedName>
        <fullName evidence="3">Crp-like helix-turn-helix domain-containing protein</fullName>
    </recommendedName>
</protein>
<evidence type="ECO:0000313" key="2">
    <source>
        <dbReference type="Proteomes" id="UP000242957"/>
    </source>
</evidence>
<sequence length="61" mass="6813">MHDQGEMSLSRRTLHTVSRILSAWEDRGLVCGGRQKLQVCCRQQLMLIAGGDEREPACEGV</sequence>
<evidence type="ECO:0008006" key="3">
    <source>
        <dbReference type="Google" id="ProtNLM"/>
    </source>
</evidence>
<proteinExistence type="predicted"/>
<dbReference type="EMBL" id="FNIJ01000013">
    <property type="protein sequence ID" value="SDO61352.1"/>
    <property type="molecule type" value="Genomic_DNA"/>
</dbReference>
<accession>A0A1H0KZZ9</accession>
<organism evidence="1 2">
    <name type="scientific">Pseudomonas jinjuensis</name>
    <dbReference type="NCBI Taxonomy" id="198616"/>
    <lineage>
        <taxon>Bacteria</taxon>
        <taxon>Pseudomonadati</taxon>
        <taxon>Pseudomonadota</taxon>
        <taxon>Gammaproteobacteria</taxon>
        <taxon>Pseudomonadales</taxon>
        <taxon>Pseudomonadaceae</taxon>
        <taxon>Pseudomonas</taxon>
    </lineage>
</organism>